<dbReference type="InterPro" id="IPR027417">
    <property type="entry name" value="P-loop_NTPase"/>
</dbReference>
<gene>
    <name evidence="2" type="ORF">SAMN05192581_10982</name>
</gene>
<evidence type="ECO:0000313" key="3">
    <source>
        <dbReference type="Proteomes" id="UP000183670"/>
    </source>
</evidence>
<reference evidence="2 3" key="1">
    <citation type="submission" date="2016-10" db="EMBL/GenBank/DDBJ databases">
        <authorList>
            <person name="de Groot N.N."/>
        </authorList>
    </citation>
    <scope>NUCLEOTIDE SEQUENCE [LARGE SCALE GENOMIC DNA]</scope>
    <source>
        <strain evidence="2 3">NLAE-zl-C500</strain>
    </source>
</reference>
<feature type="domain" description="KAP NTPase" evidence="1">
    <location>
        <begin position="65"/>
        <end position="185"/>
    </location>
</feature>
<dbReference type="SUPFAM" id="SSF52540">
    <property type="entry name" value="P-loop containing nucleoside triphosphate hydrolases"/>
    <property type="match status" value="1"/>
</dbReference>
<name>A0A1G6GCB2_BACOV</name>
<evidence type="ECO:0000313" key="2">
    <source>
        <dbReference type="EMBL" id="SDB79637.1"/>
    </source>
</evidence>
<dbReference type="AlphaFoldDB" id="A0A1G6GCB2"/>
<dbReference type="Pfam" id="PF07693">
    <property type="entry name" value="KAP_NTPase"/>
    <property type="match status" value="1"/>
</dbReference>
<sequence>MISYLLISYFIPIFASKQMNMETPFLYGRIAENENFTNRRNETEFLKKNFKGLINTVIISPRRWGKTSLVHKVAKLISEEEKNVIICQVDIFNCRTEEEFYTVFANSLLKSTTTVWEEFVGGVKKYLGRLAPIVSISDATQTYELSFGIDFKDSRLSYDEILDLPQVIANDTKKRIVVCIDEFQNINEYEEPLAFQRKLRSHWQKHTSVCYCLYGSKRHMLLNIFNNYGMPFYKFGDILFLSKIEHAEWVTFISERFADTGKQISTELAGLIADKMKNHPYYTQQLSQQVWFRTPDSGCTKEIVEEAFNSLIAQLSLLFANVVDSLTPKQINFLLAVADSVSNFSSKGVLTKYKLGTSANIKNLRKATLEKDLIDVLPGNIVEIQDPAFEYWLKYVYR</sequence>
<dbReference type="Proteomes" id="UP000183670">
    <property type="component" value="Unassembled WGS sequence"/>
</dbReference>
<dbReference type="InterPro" id="IPR011646">
    <property type="entry name" value="KAP_P-loop"/>
</dbReference>
<accession>A0A1G6GCB2</accession>
<protein>
    <submittedName>
        <fullName evidence="2">Predicted ATPase, AAA+ ATPase superfamily</fullName>
    </submittedName>
</protein>
<evidence type="ECO:0000259" key="1">
    <source>
        <dbReference type="Pfam" id="PF07693"/>
    </source>
</evidence>
<dbReference type="PANTHER" id="PTHR34301:SF8">
    <property type="entry name" value="ATPASE DOMAIN-CONTAINING PROTEIN"/>
    <property type="match status" value="1"/>
</dbReference>
<organism evidence="2 3">
    <name type="scientific">Bacteroides ovatus</name>
    <dbReference type="NCBI Taxonomy" id="28116"/>
    <lineage>
        <taxon>Bacteria</taxon>
        <taxon>Pseudomonadati</taxon>
        <taxon>Bacteroidota</taxon>
        <taxon>Bacteroidia</taxon>
        <taxon>Bacteroidales</taxon>
        <taxon>Bacteroidaceae</taxon>
        <taxon>Bacteroides</taxon>
    </lineage>
</organism>
<dbReference type="EMBL" id="FMYE01000098">
    <property type="protein sequence ID" value="SDB79637.1"/>
    <property type="molecule type" value="Genomic_DNA"/>
</dbReference>
<proteinExistence type="predicted"/>
<dbReference type="PANTHER" id="PTHR34301">
    <property type="entry name" value="DNA-BINDING PROTEIN-RELATED"/>
    <property type="match status" value="1"/>
</dbReference>
<dbReference type="Gene3D" id="3.40.50.300">
    <property type="entry name" value="P-loop containing nucleotide triphosphate hydrolases"/>
    <property type="match status" value="1"/>
</dbReference>